<comment type="caution">
    <text evidence="1">The sequence shown here is derived from an EMBL/GenBank/DDBJ whole genome shotgun (WGS) entry which is preliminary data.</text>
</comment>
<dbReference type="Proteomes" id="UP001163321">
    <property type="component" value="Chromosome 5"/>
</dbReference>
<evidence type="ECO:0000313" key="2">
    <source>
        <dbReference type="Proteomes" id="UP001163321"/>
    </source>
</evidence>
<protein>
    <submittedName>
        <fullName evidence="1">Uncharacterized protein</fullName>
    </submittedName>
</protein>
<name>A0ACC0W132_9STRA</name>
<proteinExistence type="predicted"/>
<accession>A0ACC0W132</accession>
<evidence type="ECO:0000313" key="1">
    <source>
        <dbReference type="EMBL" id="KAI9911701.1"/>
    </source>
</evidence>
<sequence length="76" mass="8698">MSGNKNPMNNKLLEELVEKAGVAKQVLDLEQVVCDDLWTEEREKLAQEHLSQDQSTIPAFWQPASTRAIDQKVQIY</sequence>
<reference evidence="1 2" key="1">
    <citation type="journal article" date="2022" name="bioRxiv">
        <title>The genome of the oomycete Peronosclerospora sorghi, a cosmopolitan pathogen of maize and sorghum, is inflated with dispersed pseudogenes.</title>
        <authorList>
            <person name="Fletcher K."/>
            <person name="Martin F."/>
            <person name="Isakeit T."/>
            <person name="Cavanaugh K."/>
            <person name="Magill C."/>
            <person name="Michelmore R."/>
        </authorList>
    </citation>
    <scope>NUCLEOTIDE SEQUENCE [LARGE SCALE GENOMIC DNA]</scope>
    <source>
        <strain evidence="1">P6</strain>
    </source>
</reference>
<dbReference type="EMBL" id="CM047584">
    <property type="protein sequence ID" value="KAI9911701.1"/>
    <property type="molecule type" value="Genomic_DNA"/>
</dbReference>
<organism evidence="1 2">
    <name type="scientific">Peronosclerospora sorghi</name>
    <dbReference type="NCBI Taxonomy" id="230839"/>
    <lineage>
        <taxon>Eukaryota</taxon>
        <taxon>Sar</taxon>
        <taxon>Stramenopiles</taxon>
        <taxon>Oomycota</taxon>
        <taxon>Peronosporomycetes</taxon>
        <taxon>Peronosporales</taxon>
        <taxon>Peronosporaceae</taxon>
        <taxon>Peronosclerospora</taxon>
    </lineage>
</organism>
<keyword evidence="2" id="KW-1185">Reference proteome</keyword>
<gene>
    <name evidence="1" type="ORF">PsorP6_009526</name>
</gene>